<evidence type="ECO:0000256" key="1">
    <source>
        <dbReference type="SAM" id="MobiDB-lite"/>
    </source>
</evidence>
<sequence length="67" mass="7415">MHKIRAYALESEVYARKFADARKHVRSSRCERAWLAVSTTFPADDAQPTGDRQARCAPGAANPDAPQ</sequence>
<organism evidence="2 3">
    <name type="scientific">Burkholderia lata (strain ATCC 17760 / DSM 23089 / LMG 22485 / NCIMB 9086 / R18194 / 383)</name>
    <dbReference type="NCBI Taxonomy" id="482957"/>
    <lineage>
        <taxon>Bacteria</taxon>
        <taxon>Pseudomonadati</taxon>
        <taxon>Pseudomonadota</taxon>
        <taxon>Betaproteobacteria</taxon>
        <taxon>Burkholderiales</taxon>
        <taxon>Burkholderiaceae</taxon>
        <taxon>Burkholderia</taxon>
        <taxon>Burkholderia cepacia complex</taxon>
    </lineage>
</organism>
<dbReference type="EMBL" id="CABVQI010000042">
    <property type="protein sequence ID" value="VWD52224.1"/>
    <property type="molecule type" value="Genomic_DNA"/>
</dbReference>
<dbReference type="Proteomes" id="UP000494274">
    <property type="component" value="Unassembled WGS sequence"/>
</dbReference>
<reference evidence="2 3" key="1">
    <citation type="submission" date="2019-09" db="EMBL/GenBank/DDBJ databases">
        <authorList>
            <person name="Depoorter E."/>
        </authorList>
    </citation>
    <scope>NUCLEOTIDE SEQUENCE [LARGE SCALE GENOMIC DNA]</scope>
    <source>
        <strain evidence="2">R-18112</strain>
    </source>
</reference>
<name>A0A6P3AZB9_BURL3</name>
<gene>
    <name evidence="2" type="ORF">BLA18112_07601</name>
</gene>
<proteinExistence type="predicted"/>
<dbReference type="AlphaFoldDB" id="A0A6P3AZB9"/>
<evidence type="ECO:0000313" key="3">
    <source>
        <dbReference type="Proteomes" id="UP000494274"/>
    </source>
</evidence>
<accession>A0A6P3AZB9</accession>
<evidence type="ECO:0000313" key="2">
    <source>
        <dbReference type="EMBL" id="VWD52224.1"/>
    </source>
</evidence>
<protein>
    <submittedName>
        <fullName evidence="2">Uncharacterized protein</fullName>
    </submittedName>
</protein>
<feature type="region of interest" description="Disordered" evidence="1">
    <location>
        <begin position="42"/>
        <end position="67"/>
    </location>
</feature>